<protein>
    <recommendedName>
        <fullName evidence="9">DUF659 domain-containing protein</fullName>
    </recommendedName>
</protein>
<dbReference type="GeneID" id="10530689"/>
<reference evidence="8" key="2">
    <citation type="journal article" date="2011" name="Proc. Natl. Acad. Sci. U.S.A.">
        <title>Obligate biotrophy features unraveled by the genomic analysis of rust fungi.</title>
        <authorList>
            <person name="Duplessis S."/>
            <person name="Cuomo C.A."/>
            <person name="Lin Y.-C."/>
            <person name="Aerts A."/>
            <person name="Tisserant E."/>
            <person name="Veneault-Fourrey C."/>
            <person name="Joly D.L."/>
            <person name="Hacquard S."/>
            <person name="Amselem J."/>
            <person name="Cantarel B.L."/>
            <person name="Chiu R."/>
            <person name="Coutinho P.M."/>
            <person name="Feau N."/>
            <person name="Field M."/>
            <person name="Frey P."/>
            <person name="Gelhaye E."/>
            <person name="Goldberg J."/>
            <person name="Grabherr M.G."/>
            <person name="Kodira C.D."/>
            <person name="Kohler A."/>
            <person name="Kuees U."/>
            <person name="Lindquist E.A."/>
            <person name="Lucas S.M."/>
            <person name="Mago R."/>
            <person name="Mauceli E."/>
            <person name="Morin E."/>
            <person name="Murat C."/>
            <person name="Pangilinan J.L."/>
            <person name="Park R."/>
            <person name="Pearson M."/>
            <person name="Quesneville H."/>
            <person name="Rouhier N."/>
            <person name="Sakthikumar S."/>
            <person name="Salamov A.A."/>
            <person name="Schmutz J."/>
            <person name="Selles B."/>
            <person name="Shapiro H."/>
            <person name="Tanguay P."/>
            <person name="Tuskan G.A."/>
            <person name="Henrissat B."/>
            <person name="Van de Peer Y."/>
            <person name="Rouze P."/>
            <person name="Ellis J.G."/>
            <person name="Dodds P.N."/>
            <person name="Schein J.E."/>
            <person name="Zhong S."/>
            <person name="Hamelin R.C."/>
            <person name="Grigoriev I.V."/>
            <person name="Szabo L.J."/>
            <person name="Martin F."/>
        </authorList>
    </citation>
    <scope>NUCLEOTIDE SEQUENCE [LARGE SCALE GENOMIC DNA]</scope>
    <source>
        <strain evidence="8">CRL 75-36-700-3 / race SCCL</strain>
    </source>
</reference>
<dbReference type="InterPro" id="IPR052035">
    <property type="entry name" value="ZnF_BED_domain_contain"/>
</dbReference>
<name>E3L2N3_PUCGT</name>
<feature type="compositionally biased region" description="Polar residues" evidence="6">
    <location>
        <begin position="12"/>
        <end position="37"/>
    </location>
</feature>
<feature type="compositionally biased region" description="Basic residues" evidence="6">
    <location>
        <begin position="1"/>
        <end position="10"/>
    </location>
</feature>
<organism evidence="7 8">
    <name type="scientific">Puccinia graminis f. sp. tritici (strain CRL 75-36-700-3 / race SCCL)</name>
    <name type="common">Black stem rust fungus</name>
    <dbReference type="NCBI Taxonomy" id="418459"/>
    <lineage>
        <taxon>Eukaryota</taxon>
        <taxon>Fungi</taxon>
        <taxon>Dikarya</taxon>
        <taxon>Basidiomycota</taxon>
        <taxon>Pucciniomycotina</taxon>
        <taxon>Pucciniomycetes</taxon>
        <taxon>Pucciniales</taxon>
        <taxon>Pucciniaceae</taxon>
        <taxon>Puccinia</taxon>
    </lineage>
</organism>
<feature type="region of interest" description="Disordered" evidence="6">
    <location>
        <begin position="1"/>
        <end position="44"/>
    </location>
</feature>
<dbReference type="PANTHER" id="PTHR46481:SF10">
    <property type="entry name" value="ZINC FINGER BED DOMAIN-CONTAINING PROTEIN 39"/>
    <property type="match status" value="1"/>
</dbReference>
<keyword evidence="2" id="KW-0479">Metal-binding</keyword>
<accession>E3L2N3</accession>
<feature type="compositionally biased region" description="Polar residues" evidence="6">
    <location>
        <begin position="357"/>
        <end position="369"/>
    </location>
</feature>
<dbReference type="InParanoid" id="E3L2N3"/>
<reference key="1">
    <citation type="submission" date="2007-01" db="EMBL/GenBank/DDBJ databases">
        <title>The Genome Sequence of Puccinia graminis f. sp. tritici Strain CRL 75-36-700-3.</title>
        <authorList>
            <consortium name="The Broad Institute Genome Sequencing Platform"/>
            <person name="Birren B."/>
            <person name="Lander E."/>
            <person name="Galagan J."/>
            <person name="Nusbaum C."/>
            <person name="Devon K."/>
            <person name="Cuomo C."/>
            <person name="Jaffe D."/>
            <person name="Butler J."/>
            <person name="Alvarez P."/>
            <person name="Gnerre S."/>
            <person name="Grabherr M."/>
            <person name="Mauceli E."/>
            <person name="Brockman W."/>
            <person name="Young S."/>
            <person name="LaButti K."/>
            <person name="Sykes S."/>
            <person name="DeCaprio D."/>
            <person name="Crawford M."/>
            <person name="Koehrsen M."/>
            <person name="Engels R."/>
            <person name="Montgomery P."/>
            <person name="Pearson M."/>
            <person name="Howarth C."/>
            <person name="Larson L."/>
            <person name="White J."/>
            <person name="Zeng Q."/>
            <person name="Kodira C."/>
            <person name="Yandava C."/>
            <person name="Alvarado L."/>
            <person name="O'Leary S."/>
            <person name="Szabo L."/>
            <person name="Dean R."/>
            <person name="Schein J."/>
        </authorList>
    </citation>
    <scope>NUCLEOTIDE SEQUENCE</scope>
    <source>
        <strain>CRL 75-36-700-3</strain>
    </source>
</reference>
<dbReference type="AlphaFoldDB" id="E3L2N3"/>
<feature type="compositionally biased region" description="Acidic residues" evidence="6">
    <location>
        <begin position="374"/>
        <end position="388"/>
    </location>
</feature>
<dbReference type="SUPFAM" id="SSF53098">
    <property type="entry name" value="Ribonuclease H-like"/>
    <property type="match status" value="1"/>
</dbReference>
<dbReference type="GO" id="GO:0008270">
    <property type="term" value="F:zinc ion binding"/>
    <property type="evidence" value="ECO:0007669"/>
    <property type="project" value="UniProtKB-KW"/>
</dbReference>
<dbReference type="HOGENOM" id="CLU_013565_4_0_1"/>
<evidence type="ECO:0000256" key="1">
    <source>
        <dbReference type="ARBA" id="ARBA00004123"/>
    </source>
</evidence>
<dbReference type="RefSeq" id="XP_003335203.2">
    <property type="nucleotide sequence ID" value="XM_003335155.2"/>
</dbReference>
<dbReference type="OrthoDB" id="2748837at2759"/>
<evidence type="ECO:0000256" key="6">
    <source>
        <dbReference type="SAM" id="MobiDB-lite"/>
    </source>
</evidence>
<keyword evidence="8" id="KW-1185">Reference proteome</keyword>
<evidence type="ECO:0000256" key="2">
    <source>
        <dbReference type="ARBA" id="ARBA00022723"/>
    </source>
</evidence>
<comment type="subcellular location">
    <subcellularLocation>
        <location evidence="1">Nucleus</location>
    </subcellularLocation>
</comment>
<dbReference type="GO" id="GO:0005634">
    <property type="term" value="C:nucleus"/>
    <property type="evidence" value="ECO:0000318"/>
    <property type="project" value="GO_Central"/>
</dbReference>
<gene>
    <name evidence="7" type="ORF">PGTG_16810</name>
</gene>
<keyword evidence="3" id="KW-0863">Zinc-finger</keyword>
<keyword evidence="5" id="KW-0539">Nucleus</keyword>
<sequence>MSSTRKRPKASRISSASSTYPTENLTETNPSNPNESAATDAEEDLTTLASTQHQTDMSHEASDIQELKRARRVAANALSSSYQSYLVPELSDQRDKHGRRMICYPCKICGSRINRPTSDSSCSNLNKHAATCLRKQNESKNHQSLAGLGIKGTGDINPQEASHTDSVNQLCAIWCAEAARPFSALVEESHKALLHPTIKRSLPGRQTVSSDIHMLYSAIQEDYKAIQKAHPGSLYLGVDAWQSPNGFDILGTVVYRLAEDNSGETKLDSMPLDFIRLAHSHTGEYLAQTVSLVVEKFGIQDKVYMWVVSDNASNNKVMFSELKKKKWARFKGETHWIRCFAHVLNLIAQAILQPLGSQKKSKTTNQSGSVHLDDSEDLGSGDEEEDAEEQIRPYSQGLAESSSFHEDVDESNNESIAQNDQEETELLTLENIDNASDEGDSDAYTTEGCKQTLAKFCAIAKKLRYSPNSKDEFRQICRDKGCATPHTIKQDVHTRWNSTYSQLISIIRCEAAISQPLARLACSTLSYSSIKLLNTYQPPSVGQSIHQRCAMLVELA</sequence>
<evidence type="ECO:0000313" key="7">
    <source>
        <dbReference type="EMBL" id="EFP90784.2"/>
    </source>
</evidence>
<dbReference type="EMBL" id="DS178337">
    <property type="protein sequence ID" value="EFP90784.2"/>
    <property type="molecule type" value="Genomic_DNA"/>
</dbReference>
<dbReference type="KEGG" id="pgr:PGTG_16810"/>
<evidence type="ECO:0000313" key="8">
    <source>
        <dbReference type="Proteomes" id="UP000008783"/>
    </source>
</evidence>
<dbReference type="GO" id="GO:0006357">
    <property type="term" value="P:regulation of transcription by RNA polymerase II"/>
    <property type="evidence" value="ECO:0000318"/>
    <property type="project" value="GO_Central"/>
</dbReference>
<dbReference type="PANTHER" id="PTHR46481">
    <property type="entry name" value="ZINC FINGER BED DOMAIN-CONTAINING PROTEIN 4"/>
    <property type="match status" value="1"/>
</dbReference>
<dbReference type="InterPro" id="IPR012337">
    <property type="entry name" value="RNaseH-like_sf"/>
</dbReference>
<evidence type="ECO:0008006" key="9">
    <source>
        <dbReference type="Google" id="ProtNLM"/>
    </source>
</evidence>
<evidence type="ECO:0000256" key="4">
    <source>
        <dbReference type="ARBA" id="ARBA00022833"/>
    </source>
</evidence>
<dbReference type="VEuPathDB" id="FungiDB:PGTG_16810"/>
<dbReference type="Proteomes" id="UP000008783">
    <property type="component" value="Unassembled WGS sequence"/>
</dbReference>
<proteinExistence type="predicted"/>
<keyword evidence="4" id="KW-0862">Zinc</keyword>
<feature type="region of interest" description="Disordered" evidence="6">
    <location>
        <begin position="357"/>
        <end position="419"/>
    </location>
</feature>
<evidence type="ECO:0000256" key="5">
    <source>
        <dbReference type="ARBA" id="ARBA00023242"/>
    </source>
</evidence>
<evidence type="ECO:0000256" key="3">
    <source>
        <dbReference type="ARBA" id="ARBA00022771"/>
    </source>
</evidence>